<keyword evidence="2" id="KW-1185">Reference proteome</keyword>
<reference evidence="1" key="2">
    <citation type="journal article" date="2020" name="Nat. Commun.">
        <title>Large-scale genome sequencing of mycorrhizal fungi provides insights into the early evolution of symbiotic traits.</title>
        <authorList>
            <person name="Miyauchi S."/>
            <person name="Kiss E."/>
            <person name="Kuo A."/>
            <person name="Drula E."/>
            <person name="Kohler A."/>
            <person name="Sanchez-Garcia M."/>
            <person name="Morin E."/>
            <person name="Andreopoulos B."/>
            <person name="Barry K.W."/>
            <person name="Bonito G."/>
            <person name="Buee M."/>
            <person name="Carver A."/>
            <person name="Chen C."/>
            <person name="Cichocki N."/>
            <person name="Clum A."/>
            <person name="Culley D."/>
            <person name="Crous P.W."/>
            <person name="Fauchery L."/>
            <person name="Girlanda M."/>
            <person name="Hayes R.D."/>
            <person name="Keri Z."/>
            <person name="LaButti K."/>
            <person name="Lipzen A."/>
            <person name="Lombard V."/>
            <person name="Magnuson J."/>
            <person name="Maillard F."/>
            <person name="Murat C."/>
            <person name="Nolan M."/>
            <person name="Ohm R.A."/>
            <person name="Pangilinan J."/>
            <person name="Pereira M.F."/>
            <person name="Perotto S."/>
            <person name="Peter M."/>
            <person name="Pfister S."/>
            <person name="Riley R."/>
            <person name="Sitrit Y."/>
            <person name="Stielow J.B."/>
            <person name="Szollosi G."/>
            <person name="Zifcakova L."/>
            <person name="Stursova M."/>
            <person name="Spatafora J.W."/>
            <person name="Tedersoo L."/>
            <person name="Vaario L.M."/>
            <person name="Yamada A."/>
            <person name="Yan M."/>
            <person name="Wang P."/>
            <person name="Xu J."/>
            <person name="Bruns T."/>
            <person name="Baldrian P."/>
            <person name="Vilgalys R."/>
            <person name="Dunand C."/>
            <person name="Henrissat B."/>
            <person name="Grigoriev I.V."/>
            <person name="Hibbett D."/>
            <person name="Nagy L.G."/>
            <person name="Martin F.M."/>
        </authorList>
    </citation>
    <scope>NUCLEOTIDE SEQUENCE</scope>
    <source>
        <strain evidence="1">P2</strain>
    </source>
</reference>
<name>A0ACB6ZQ88_THEGA</name>
<sequence length="3140" mass="351295">MWWLDPGKEVLNVLFNRILAPYVVNLDMNQVNYGIGQGQLTLHKLRLKKGALDNFRLPVDVTEGHLGKFTLSLHWMNLGNQPVEILIEDVYLLVTPSPQGEEDPEDEANRVHAAKMERLENAELLHMRSQPEAATEDSQKSQGLIASLITKIVNNLQVTIKNVHIRYEDKLSVPGHPFAAGITLAGFTAISTDENWKPAFIDSTAGAVHKLASLQSLAVYFDTDSASMAGLPYTEAVQKFNGLISKDANSSDHQFILKPVTGDGRIVMHSTISKDVPKFDIELLFDEIGVLLDDNQYRDAISLVDMYHFYTRQHQYRKYRPTVEALESNRPLALLQFAGRAILAEVKERRYRWTWKYFATRRDDRKEYVERFRKKLLENAAPEDTVKLDELERRLDYDDVRFYRSIARQRARKELSEKRRDEKNKKPQTGGWTGWLWGSRQNASDTKAADDPFTTGEMNDEQRRQLYEVLDYDERTALAESFSAPEDALKLRVTSKLNKGSFGLRTDPHGESKDIVSVVFDIFRANFTQRPEGFDVSISLGGFEVYDGTAKNSLYPQIVHVKELNGSSTTVTNQDMLRKGSADAEDPFFYLKFEKAPVDERADTALTMRMRHMEIIYHRGIVEAVYEFFRPPASQLESVEALLDVASQTLEGLRKETRAGLEYALQKHKTLDVQMDLNAPIIIIPEDITTTTGKHLLIDAGHIAIESNLADKELIREIHLKRSQKYSEEDYRRLESLMYDKFFLRLESAQFVIGDDIQACRKALTSSERDTLHLLERINMDFEVQNSIVPTAYNLARFKVSGNLPTLQLNMSDIKYRSLMRLIDVSIPHFGDGAPKKPQIPEAPKSDFPLSPLPPTFTLPGVFRAKETAYTVEDQASIVENQKEEAENNNEELFEASNGDTDSPKIHQHTFELNFQVQKLRAALFRSTGNGTERPLGDVTFERFSLAFALAKYDMSVDIDLRSVSMNICQPGFQAIEFMSSADTAGQDDLLIVRYRRCQPESPVFFTQFDGIDQSVDIKVSTFIFRAAPEPVLAVYDFIMTTFVPGPTPNQRQQYVAPVADGEVLMGQGKDPAPVVVVEQQAIQKIKVLVNLASVQVILMNNGVKLSTLSLSIANVSVLLSNNTMLVIGRLGSLNLVDDSETYTIHPQFEQILSIEGDNFAEFSYQTFDPTDHETYAGVKSKVHLAAGSIKINFLEEPLHDIYLFLAKLARLKGVYDAATQAAVQRAQEIERMQFGVSVKTPIIIFPSDSAHSPDRLTLRLGELSASNSFDGPSSTITAGLTGIQLTSDFKVVDGPSVLKIIDDINIFAEIEQTASIDRSVDFNRPDSQIMISISDVKLHLTQSQYKVLIGLSRAIPRILQGAPQGEHQADQSLSIKSPSILSPDSETFPTKVSASLQPELAVPFVINGATPWSTVDLAVTIGVVKLHLYDEHATERNLRDCGIARFALNNNSLRMKVLSNGSYEAQVILKSFTMSNTRKGDTKFREIIPAARHDRNQVMILYSAAGGQDNSSVAIVTVDSPQLILAIDPMFALLDFAMSPFNTSPSQPQSGVASIAQAKTGSAQAVTQVSDASEQEGGVGFRFDLHDVVVSVLEDETSIDSRAIRLYVRQLLLSQQGILALTIEDLGMSLARMNNISDSARFLDNVDLTFSLDSRSTTSQQLTSIEIGAKPIVFRASYHDINLITNIINKALEMYGNTANSRTQKPESGAKPTADSATMKSSGLVITRATYHPIASAHVITSKEQLKATFEGLSIVLIGDVHEQPMLHLKIKPFNVNVRDWSGDLHATTTLATHISYWNLTNSHWEPSTFTHSYQVSRDKDTGGTHLIIFARERLDINISTTLIELALSMFSHWSKGKDEVLALARGSYAPYRIRNRTGSPINIWGDVEGVNIQEVVPTRIQNNETIDWRFDDWKTMREHVTSAGNYSISVQFIEQSWEQLRSVPVDREGEFCFALRPRSDNSPHRLLCEVKVQDNVKLVTLRSAYKIENLTLYPIELTLVDDKGRPVYSLEKIAPGQDYALPIEAVGHNRVRIQPDQGFGYKWSSAIRYEDLLQRKTFTVKCPHSDEHESAFRFHVYVQVDANDITLRRKPPKLSLRLRAPIELENLLPYDIQYRIYDKNTDQQWKSYLRHGGIMPVHSVELAHVVLLNITIQDTVYQPSDFAIINTDGHSDFEVESQLQIGDKKDGKLQLKLNYVRYPDSGGAFKVQIYSPYVVVNKTGLPFYIKSTRSNRPGGGQDVPGETNPNVLATPTPYLASHPQDGKEFLFKIEGSTWSKVVSLEAPSADANLSIASSLQKMEEIHVGLSWTEALGKYKLTKVITLNPRFILINRLNTDITFREHGGAARGSIAPGEKSFMHFMRTSDEKLLTLAHPGLNARWSPAINMEDIGPIHVHLPSSEHASTLVRVDIKIDASTFFIYLHDAGDHWPFKIENESDYVVDFSQMDSAHSETNPVGHRKANPSYTLVPKSAIDYAWDYPAAREKKILLMINGWRRPVDILEIGNLMPFRFGDRSGTRAVSLDVRADGQTQILQITNYNQASSVYRPRHRASISITRQDTHVSSQDAFEAVTEEVPPTLMFTLDLEGIGLSLMNRKMLEVIYLSMNSLKFEYSSSPVAQAVNLSLGVLQIDNQLHDAIYPVLLQPTPIPREASVVASPPTIQASVIWLNDQAHGVLFIKYCSVLLQALTIETDEDFLLSLYDLTKIQGASWNAQALDVLIEHPNDIPEPKETAPGQHLYFEVLELQPIRLQLSFMRTERISAEEKLNLRNPLAVFLNAVTMAIGNVNDAPLEMNSLAIKDMRLTTPDLQARIIYHYKQEVLRQLYRIIGSADFIGNPVGLFTNVSSGVADIFYEPFNGVVVHGNRELGIGIAKGAASFVKKTVFGFSDSFTKFTSSVGKGLSAATLDEEYQNRRRMTQRRNKPRHAIYGVTSGAEAFATSIASGFEGVIMKPIEGAEAGGAVGFFKGVGKGLVGAVTKPVVGVFDLASNVSEGIRNTTTVFDAPARERIRLPRHTPADGVLVPYDARAANGQYLTKELSDGAYRNEFYVAHINVPGGDNIVLLTATRVVSFWSRKLTLEWDLPFTHVQGVTIEDTGIRFAHKAGREHDKFVYVPDKSSQNWFFGQIATVVKSFNAKKRMD</sequence>
<accession>A0ACB6ZQ88</accession>
<proteinExistence type="predicted"/>
<organism evidence="1 2">
    <name type="scientific">Thelephora ganbajun</name>
    <name type="common">Ganba fungus</name>
    <dbReference type="NCBI Taxonomy" id="370292"/>
    <lineage>
        <taxon>Eukaryota</taxon>
        <taxon>Fungi</taxon>
        <taxon>Dikarya</taxon>
        <taxon>Basidiomycota</taxon>
        <taxon>Agaricomycotina</taxon>
        <taxon>Agaricomycetes</taxon>
        <taxon>Thelephorales</taxon>
        <taxon>Thelephoraceae</taxon>
        <taxon>Thelephora</taxon>
    </lineage>
</organism>
<evidence type="ECO:0000313" key="2">
    <source>
        <dbReference type="Proteomes" id="UP000886501"/>
    </source>
</evidence>
<comment type="caution">
    <text evidence="1">The sequence shown here is derived from an EMBL/GenBank/DDBJ whole genome shotgun (WGS) entry which is preliminary data.</text>
</comment>
<dbReference type="EMBL" id="MU117971">
    <property type="protein sequence ID" value="KAF9652010.1"/>
    <property type="molecule type" value="Genomic_DNA"/>
</dbReference>
<evidence type="ECO:0000313" key="1">
    <source>
        <dbReference type="EMBL" id="KAF9652010.1"/>
    </source>
</evidence>
<gene>
    <name evidence="1" type="ORF">BDM02DRAFT_3153963</name>
</gene>
<protein>
    <submittedName>
        <fullName evidence="1">Vacuolar protein sorting-associated protein 13</fullName>
    </submittedName>
</protein>
<dbReference type="Proteomes" id="UP000886501">
    <property type="component" value="Unassembled WGS sequence"/>
</dbReference>
<reference evidence="1" key="1">
    <citation type="submission" date="2019-10" db="EMBL/GenBank/DDBJ databases">
        <authorList>
            <consortium name="DOE Joint Genome Institute"/>
            <person name="Kuo A."/>
            <person name="Miyauchi S."/>
            <person name="Kiss E."/>
            <person name="Drula E."/>
            <person name="Kohler A."/>
            <person name="Sanchez-Garcia M."/>
            <person name="Andreopoulos B."/>
            <person name="Barry K.W."/>
            <person name="Bonito G."/>
            <person name="Buee M."/>
            <person name="Carver A."/>
            <person name="Chen C."/>
            <person name="Cichocki N."/>
            <person name="Clum A."/>
            <person name="Culley D."/>
            <person name="Crous P.W."/>
            <person name="Fauchery L."/>
            <person name="Girlanda M."/>
            <person name="Hayes R."/>
            <person name="Keri Z."/>
            <person name="Labutti K."/>
            <person name="Lipzen A."/>
            <person name="Lombard V."/>
            <person name="Magnuson J."/>
            <person name="Maillard F."/>
            <person name="Morin E."/>
            <person name="Murat C."/>
            <person name="Nolan M."/>
            <person name="Ohm R."/>
            <person name="Pangilinan J."/>
            <person name="Pereira M."/>
            <person name="Perotto S."/>
            <person name="Peter M."/>
            <person name="Riley R."/>
            <person name="Sitrit Y."/>
            <person name="Stielow B."/>
            <person name="Szollosi G."/>
            <person name="Zifcakova L."/>
            <person name="Stursova M."/>
            <person name="Spatafora J.W."/>
            <person name="Tedersoo L."/>
            <person name="Vaario L.-M."/>
            <person name="Yamada A."/>
            <person name="Yan M."/>
            <person name="Wang P."/>
            <person name="Xu J."/>
            <person name="Bruns T."/>
            <person name="Baldrian P."/>
            <person name="Vilgalys R."/>
            <person name="Henrissat B."/>
            <person name="Grigoriev I.V."/>
            <person name="Hibbett D."/>
            <person name="Nagy L.G."/>
            <person name="Martin F.M."/>
        </authorList>
    </citation>
    <scope>NUCLEOTIDE SEQUENCE</scope>
    <source>
        <strain evidence="1">P2</strain>
    </source>
</reference>